<accession>A0ACC0CAB4</accession>
<name>A0ACC0CAB4_CATRO</name>
<reference evidence="2" key="1">
    <citation type="journal article" date="2023" name="Nat. Plants">
        <title>Single-cell RNA sequencing provides a high-resolution roadmap for understanding the multicellular compartmentation of specialized metabolism.</title>
        <authorList>
            <person name="Sun S."/>
            <person name="Shen X."/>
            <person name="Li Y."/>
            <person name="Li Y."/>
            <person name="Wang S."/>
            <person name="Li R."/>
            <person name="Zhang H."/>
            <person name="Shen G."/>
            <person name="Guo B."/>
            <person name="Wei J."/>
            <person name="Xu J."/>
            <person name="St-Pierre B."/>
            <person name="Chen S."/>
            <person name="Sun C."/>
        </authorList>
    </citation>
    <scope>NUCLEOTIDE SEQUENCE [LARGE SCALE GENOMIC DNA]</scope>
</reference>
<proteinExistence type="predicted"/>
<organism evidence="1 2">
    <name type="scientific">Catharanthus roseus</name>
    <name type="common">Madagascar periwinkle</name>
    <name type="synonym">Vinca rosea</name>
    <dbReference type="NCBI Taxonomy" id="4058"/>
    <lineage>
        <taxon>Eukaryota</taxon>
        <taxon>Viridiplantae</taxon>
        <taxon>Streptophyta</taxon>
        <taxon>Embryophyta</taxon>
        <taxon>Tracheophyta</taxon>
        <taxon>Spermatophyta</taxon>
        <taxon>Magnoliopsida</taxon>
        <taxon>eudicotyledons</taxon>
        <taxon>Gunneridae</taxon>
        <taxon>Pentapetalae</taxon>
        <taxon>asterids</taxon>
        <taxon>lamiids</taxon>
        <taxon>Gentianales</taxon>
        <taxon>Apocynaceae</taxon>
        <taxon>Rauvolfioideae</taxon>
        <taxon>Vinceae</taxon>
        <taxon>Catharanthinae</taxon>
        <taxon>Catharanthus</taxon>
    </lineage>
</organism>
<comment type="caution">
    <text evidence="1">The sequence shown here is derived from an EMBL/GenBank/DDBJ whole genome shotgun (WGS) entry which is preliminary data.</text>
</comment>
<sequence length="1028" mass="114262">MGSLLGFRPPQFSEEAAWLPTLLQHQNAESVDELINRGETSFKQRIKELKFLGHTTDQEQNALISSSSDGYRSCHLLLSGDESSPFSSLTSAKNVVHVHLHWSSDGNSQSMPSEFVESSLPQRIASYVAAVKQAHETSVIQDGTTNQSILEKDADVLNCSPVIRPDNETELMRHEGNKRCIDVDEVNDIVELSIAASEAVLIHEMLTESVLESLPVSTLLEVASQVKKARLDVCKQNLHTGVTCEVDNLLDMDDSTMADAYEDVGLCIGDLGPHNHDHSVSKVGHVEIDRRGECLEHETTIRSLDYGKQKLKEVVNSERHLRDAMVSVVSDDNRQKKLSKEPSIRSGFIMDSQNDPIANISVHETLHASTLVEIDKNVQVGDCGIGEQSFFQEHVQSSLAKTSEDAEKHDMVLDKVPSRYQSRWFGGWTWKKEVTSSPPLRCGNAKVIPVPLIGETSFLSESADIAPDENSFVHNQDGGILTSHSSYPSVVLRNKTDAETLLSQDIVRCSILSPCASSDPLCSIVPCSISPENTISTSTVNHEGNLLSRRCTRGTAEYTIDNLLGMTTSQNELVYGKKSNTAVAQSEKLQPPVYRKLSSLSTYSVLQPSPWTTLVRESCPNKRLLLDRIPKNSIIEDSVSHLANKENCNTVMEEVAKSQILKEKQLLPRILYGGSNCHSQSFCGFRSDFGCNEKSLIQDTGIDLLPSKDTDKLCSNCRSEYNAQVPSAKRVRFLECETNYGPKRTLQKQPRSLKICCPSRAAKRSRSYSGARGCKSCKLICLERDENRLIFQNMDFLLTGFSRRKEKELEDLIRNHGGIVLSDTPSPLKSRGKSISTFNHHKLPIILSPKKLQSIKFLYGCAVNTFVLKVAWLTDSIKACSLLSPQRYAIFPRISCGNFSRTGEPIDYNGHQPIFGNVAIMLHGKNRFCIEMAKIIKHGGGQVCKTLNSLVNSLDLGRISMGAIVAENETRTSRHLKHCALERKIPVLSNYWIIKSLHRGKLLPFKESSKYPLNVPQFPTCVQPSEEI</sequence>
<protein>
    <submittedName>
        <fullName evidence="1">Uncharacterized protein</fullName>
    </submittedName>
</protein>
<gene>
    <name evidence="1" type="ORF">M9H77_03053</name>
</gene>
<dbReference type="Proteomes" id="UP001060085">
    <property type="component" value="Linkage Group LG01"/>
</dbReference>
<evidence type="ECO:0000313" key="2">
    <source>
        <dbReference type="Proteomes" id="UP001060085"/>
    </source>
</evidence>
<keyword evidence="2" id="KW-1185">Reference proteome</keyword>
<evidence type="ECO:0000313" key="1">
    <source>
        <dbReference type="EMBL" id="KAI5681825.1"/>
    </source>
</evidence>
<dbReference type="EMBL" id="CM044701">
    <property type="protein sequence ID" value="KAI5681825.1"/>
    <property type="molecule type" value="Genomic_DNA"/>
</dbReference>